<proteinExistence type="predicted"/>
<feature type="coiled-coil region" evidence="1">
    <location>
        <begin position="124"/>
        <end position="151"/>
    </location>
</feature>
<feature type="non-terminal residue" evidence="3">
    <location>
        <position position="208"/>
    </location>
</feature>
<evidence type="ECO:0000256" key="2">
    <source>
        <dbReference type="SAM" id="MobiDB-lite"/>
    </source>
</evidence>
<evidence type="ECO:0000313" key="3">
    <source>
        <dbReference type="EMBL" id="TBU54304.1"/>
    </source>
</evidence>
<organism evidence="3 4">
    <name type="scientific">Dichomitus squalens</name>
    <dbReference type="NCBI Taxonomy" id="114155"/>
    <lineage>
        <taxon>Eukaryota</taxon>
        <taxon>Fungi</taxon>
        <taxon>Dikarya</taxon>
        <taxon>Basidiomycota</taxon>
        <taxon>Agaricomycotina</taxon>
        <taxon>Agaricomycetes</taxon>
        <taxon>Polyporales</taxon>
        <taxon>Polyporaceae</taxon>
        <taxon>Dichomitus</taxon>
    </lineage>
</organism>
<evidence type="ECO:0000256" key="1">
    <source>
        <dbReference type="SAM" id="Coils"/>
    </source>
</evidence>
<name>A0A4Q9PJP0_9APHY</name>
<accession>A0A4Q9PJP0</accession>
<keyword evidence="4" id="KW-1185">Reference proteome</keyword>
<keyword evidence="1" id="KW-0175">Coiled coil</keyword>
<dbReference type="AlphaFoldDB" id="A0A4Q9PJP0"/>
<reference evidence="3 4" key="1">
    <citation type="submission" date="2019-01" db="EMBL/GenBank/DDBJ databases">
        <title>Draft genome sequences of three monokaryotic isolates of the white-rot basidiomycete fungus Dichomitus squalens.</title>
        <authorList>
            <consortium name="DOE Joint Genome Institute"/>
            <person name="Lopez S.C."/>
            <person name="Andreopoulos B."/>
            <person name="Pangilinan J."/>
            <person name="Lipzen A."/>
            <person name="Riley R."/>
            <person name="Ahrendt S."/>
            <person name="Ng V."/>
            <person name="Barry K."/>
            <person name="Daum C."/>
            <person name="Grigoriev I.V."/>
            <person name="Hilden K.S."/>
            <person name="Makela M.R."/>
            <person name="de Vries R.P."/>
        </authorList>
    </citation>
    <scope>NUCLEOTIDE SEQUENCE [LARGE SCALE GENOMIC DNA]</scope>
    <source>
        <strain evidence="3 4">CBS 464.89</strain>
    </source>
</reference>
<sequence>MVVHRWGVAGRWGRRPLPVAAHRPWPLSRRRRRLQRSACSTPSLCLPWPKTCLVPPPLPIPHHPSHLSLLPEVSRSSTSLQSSYPSLLTTFVSLQPSTSHRTGTRYKEKFQALREKYDQVTTAHTEYERALARADDKLKRLQEECNLLLDAVDIAVPAQPSLVHYLKSDPIAPPYYSYTVPVPPAGAEGPPPPRDIPFGGPPAPPQSP</sequence>
<gene>
    <name evidence="3" type="ORF">BD310DRAFT_828353</name>
</gene>
<protein>
    <submittedName>
        <fullName evidence="3">Uncharacterized protein</fullName>
    </submittedName>
</protein>
<dbReference type="EMBL" id="ML145192">
    <property type="protein sequence ID" value="TBU54304.1"/>
    <property type="molecule type" value="Genomic_DNA"/>
</dbReference>
<dbReference type="STRING" id="114155.A0A4Q9PJP0"/>
<feature type="region of interest" description="Disordered" evidence="2">
    <location>
        <begin position="181"/>
        <end position="208"/>
    </location>
</feature>
<dbReference type="Proteomes" id="UP000292082">
    <property type="component" value="Unassembled WGS sequence"/>
</dbReference>
<evidence type="ECO:0000313" key="4">
    <source>
        <dbReference type="Proteomes" id="UP000292082"/>
    </source>
</evidence>